<accession>A0A316ZE45</accession>
<protein>
    <recommendedName>
        <fullName evidence="4">Secreted protein</fullName>
    </recommendedName>
</protein>
<dbReference type="RefSeq" id="XP_025599583.1">
    <property type="nucleotide sequence ID" value="XM_025739571.1"/>
</dbReference>
<dbReference type="AlphaFoldDB" id="A0A316ZE45"/>
<dbReference type="Proteomes" id="UP000245946">
    <property type="component" value="Unassembled WGS sequence"/>
</dbReference>
<feature type="chain" id="PRO_5016255157" description="Secreted protein" evidence="1">
    <location>
        <begin position="18"/>
        <end position="112"/>
    </location>
</feature>
<dbReference type="EMBL" id="KZ819288">
    <property type="protein sequence ID" value="PWN99304.1"/>
    <property type="molecule type" value="Genomic_DNA"/>
</dbReference>
<feature type="signal peptide" evidence="1">
    <location>
        <begin position="1"/>
        <end position="17"/>
    </location>
</feature>
<reference evidence="2 3" key="1">
    <citation type="journal article" date="2018" name="Mol. Biol. Evol.">
        <title>Broad Genomic Sampling Reveals a Smut Pathogenic Ancestry of the Fungal Clade Ustilaginomycotina.</title>
        <authorList>
            <person name="Kijpornyongpan T."/>
            <person name="Mondo S.J."/>
            <person name="Barry K."/>
            <person name="Sandor L."/>
            <person name="Lee J."/>
            <person name="Lipzen A."/>
            <person name="Pangilinan J."/>
            <person name="LaButti K."/>
            <person name="Hainaut M."/>
            <person name="Henrissat B."/>
            <person name="Grigoriev I.V."/>
            <person name="Spatafora J.W."/>
            <person name="Aime M.C."/>
        </authorList>
    </citation>
    <scope>NUCLEOTIDE SEQUENCE [LARGE SCALE GENOMIC DNA]</scope>
    <source>
        <strain evidence="2 3">MCA 4186</strain>
    </source>
</reference>
<gene>
    <name evidence="2" type="ORF">FA09DRAFT_225963</name>
</gene>
<organism evidence="2 3">
    <name type="scientific">Tilletiopsis washingtonensis</name>
    <dbReference type="NCBI Taxonomy" id="58919"/>
    <lineage>
        <taxon>Eukaryota</taxon>
        <taxon>Fungi</taxon>
        <taxon>Dikarya</taxon>
        <taxon>Basidiomycota</taxon>
        <taxon>Ustilaginomycotina</taxon>
        <taxon>Exobasidiomycetes</taxon>
        <taxon>Entylomatales</taxon>
        <taxon>Entylomatales incertae sedis</taxon>
        <taxon>Tilletiopsis</taxon>
    </lineage>
</organism>
<dbReference type="GeneID" id="37267117"/>
<keyword evidence="3" id="KW-1185">Reference proteome</keyword>
<name>A0A316ZE45_9BASI</name>
<sequence length="112" mass="12548">MLYLLIQAFLSVWRAAASPRRLLLLASPHVPPLPDALLCARPLFPSRVTSRVGRLSKCHSLPCPAARQCLRLESVRSLDGQNAEAETRERREGVKWCFDCRSSLRHVVDVAS</sequence>
<evidence type="ECO:0000313" key="2">
    <source>
        <dbReference type="EMBL" id="PWN99304.1"/>
    </source>
</evidence>
<keyword evidence="1" id="KW-0732">Signal</keyword>
<evidence type="ECO:0000256" key="1">
    <source>
        <dbReference type="SAM" id="SignalP"/>
    </source>
</evidence>
<proteinExistence type="predicted"/>
<evidence type="ECO:0008006" key="4">
    <source>
        <dbReference type="Google" id="ProtNLM"/>
    </source>
</evidence>
<evidence type="ECO:0000313" key="3">
    <source>
        <dbReference type="Proteomes" id="UP000245946"/>
    </source>
</evidence>